<proteinExistence type="predicted"/>
<dbReference type="SUPFAM" id="SSF53098">
    <property type="entry name" value="Ribonuclease H-like"/>
    <property type="match status" value="1"/>
</dbReference>
<dbReference type="RefSeq" id="WP_256322301.1">
    <property type="nucleotide sequence ID" value="NZ_JANGCN010000025.1"/>
</dbReference>
<reference evidence="2" key="1">
    <citation type="submission" date="2022-06" db="EMBL/GenBank/DDBJ databases">
        <title>Isolation of gut microbiota from human fecal samples.</title>
        <authorList>
            <person name="Pamer E.G."/>
            <person name="Barat B."/>
            <person name="Waligurski E."/>
            <person name="Medina S."/>
            <person name="Paddock L."/>
            <person name="Mostad J."/>
        </authorList>
    </citation>
    <scope>NUCLEOTIDE SEQUENCE</scope>
    <source>
        <strain evidence="2">DFI.5.57</strain>
    </source>
</reference>
<evidence type="ECO:0000259" key="1">
    <source>
        <dbReference type="PROSITE" id="PS50994"/>
    </source>
</evidence>
<sequence>NRFTTNKDKPSLLDLWCEQHNCIHKLIKPMTPHHNGKVERSHRKDNEYFYATHKFYDFEDFKRQLKRWNYQYNNIPTRSLDWKTPQSVYNDYVKFGEVYEFIYNK</sequence>
<dbReference type="InterPro" id="IPR012337">
    <property type="entry name" value="RNaseH-like_sf"/>
</dbReference>
<dbReference type="GO" id="GO:0015074">
    <property type="term" value="P:DNA integration"/>
    <property type="evidence" value="ECO:0007669"/>
    <property type="project" value="InterPro"/>
</dbReference>
<feature type="domain" description="Integrase catalytic" evidence="1">
    <location>
        <begin position="1"/>
        <end position="93"/>
    </location>
</feature>
<evidence type="ECO:0000313" key="2">
    <source>
        <dbReference type="EMBL" id="MCQ5153734.1"/>
    </source>
</evidence>
<dbReference type="GO" id="GO:0003676">
    <property type="term" value="F:nucleic acid binding"/>
    <property type="evidence" value="ECO:0007669"/>
    <property type="project" value="InterPro"/>
</dbReference>
<dbReference type="InterPro" id="IPR001584">
    <property type="entry name" value="Integrase_cat-core"/>
</dbReference>
<protein>
    <submittedName>
        <fullName evidence="2">Integrase core domain-containing protein</fullName>
    </submittedName>
</protein>
<dbReference type="Proteomes" id="UP001206236">
    <property type="component" value="Unassembled WGS sequence"/>
</dbReference>
<gene>
    <name evidence="2" type="ORF">NE632_10505</name>
</gene>
<comment type="caution">
    <text evidence="2">The sequence shown here is derived from an EMBL/GenBank/DDBJ whole genome shotgun (WGS) entry which is preliminary data.</text>
</comment>
<feature type="non-terminal residue" evidence="2">
    <location>
        <position position="1"/>
    </location>
</feature>
<name>A0AAW5KJJ2_9FIRM</name>
<dbReference type="EMBL" id="JANGCN010000025">
    <property type="protein sequence ID" value="MCQ5153734.1"/>
    <property type="molecule type" value="Genomic_DNA"/>
</dbReference>
<dbReference type="InterPro" id="IPR036397">
    <property type="entry name" value="RNaseH_sf"/>
</dbReference>
<accession>A0AAW5KJJ2</accession>
<dbReference type="PROSITE" id="PS50994">
    <property type="entry name" value="INTEGRASE"/>
    <property type="match status" value="1"/>
</dbReference>
<dbReference type="Pfam" id="PF13683">
    <property type="entry name" value="rve_3"/>
    <property type="match status" value="1"/>
</dbReference>
<evidence type="ECO:0000313" key="3">
    <source>
        <dbReference type="Proteomes" id="UP001206236"/>
    </source>
</evidence>
<organism evidence="2 3">
    <name type="scientific">Ruminococcus bicirculans</name>
    <name type="common">ex Wegman et al. 2014</name>
    <dbReference type="NCBI Taxonomy" id="1160721"/>
    <lineage>
        <taxon>Bacteria</taxon>
        <taxon>Bacillati</taxon>
        <taxon>Bacillota</taxon>
        <taxon>Clostridia</taxon>
        <taxon>Eubacteriales</taxon>
        <taxon>Oscillospiraceae</taxon>
        <taxon>Ruminococcus</taxon>
    </lineage>
</organism>
<dbReference type="AlphaFoldDB" id="A0AAW5KJJ2"/>
<dbReference type="Gene3D" id="3.30.420.10">
    <property type="entry name" value="Ribonuclease H-like superfamily/Ribonuclease H"/>
    <property type="match status" value="1"/>
</dbReference>